<feature type="transmembrane region" description="Helical" evidence="8">
    <location>
        <begin position="64"/>
        <end position="86"/>
    </location>
</feature>
<evidence type="ECO:0000313" key="11">
    <source>
        <dbReference type="Proteomes" id="UP000460949"/>
    </source>
</evidence>
<dbReference type="InterPro" id="IPR000515">
    <property type="entry name" value="MetI-like"/>
</dbReference>
<evidence type="ECO:0000256" key="5">
    <source>
        <dbReference type="ARBA" id="ARBA00022692"/>
    </source>
</evidence>
<feature type="transmembrane region" description="Helical" evidence="8">
    <location>
        <begin position="98"/>
        <end position="118"/>
    </location>
</feature>
<keyword evidence="3" id="KW-1003">Cell membrane</keyword>
<organism evidence="10 11">
    <name type="scientific">Halobacillus litoralis</name>
    <dbReference type="NCBI Taxonomy" id="45668"/>
    <lineage>
        <taxon>Bacteria</taxon>
        <taxon>Bacillati</taxon>
        <taxon>Bacillota</taxon>
        <taxon>Bacilli</taxon>
        <taxon>Bacillales</taxon>
        <taxon>Bacillaceae</taxon>
        <taxon>Halobacillus</taxon>
    </lineage>
</organism>
<dbReference type="SUPFAM" id="SSF161098">
    <property type="entry name" value="MetI-like"/>
    <property type="match status" value="1"/>
</dbReference>
<evidence type="ECO:0000256" key="8">
    <source>
        <dbReference type="RuleBase" id="RU363032"/>
    </source>
</evidence>
<dbReference type="AlphaFoldDB" id="A0A845DVP6"/>
<evidence type="ECO:0000313" key="10">
    <source>
        <dbReference type="EMBL" id="MYL21753.1"/>
    </source>
</evidence>
<keyword evidence="2 8" id="KW-0813">Transport</keyword>
<proteinExistence type="inferred from homology"/>
<dbReference type="PANTHER" id="PTHR43357:SF4">
    <property type="entry name" value="INNER MEMBRANE ABC TRANSPORTER PERMEASE PROTEIN YDCV"/>
    <property type="match status" value="1"/>
</dbReference>
<reference evidence="10 11" key="1">
    <citation type="submission" date="2019-11" db="EMBL/GenBank/DDBJ databases">
        <title>Genome sequences of 17 halophilic strains isolated from different environments.</title>
        <authorList>
            <person name="Furrow R.E."/>
        </authorList>
    </citation>
    <scope>NUCLEOTIDE SEQUENCE [LARGE SCALE GENOMIC DNA]</scope>
    <source>
        <strain evidence="10 11">22511_23_Filter</strain>
    </source>
</reference>
<dbReference type="InterPro" id="IPR035906">
    <property type="entry name" value="MetI-like_sf"/>
</dbReference>
<keyword evidence="7 8" id="KW-0472">Membrane</keyword>
<protein>
    <submittedName>
        <fullName evidence="10">ABC transporter permease subunit</fullName>
    </submittedName>
</protein>
<feature type="transmembrane region" description="Helical" evidence="8">
    <location>
        <begin position="233"/>
        <end position="257"/>
    </location>
</feature>
<dbReference type="PANTHER" id="PTHR43357">
    <property type="entry name" value="INNER MEMBRANE ABC TRANSPORTER PERMEASE PROTEIN YDCV"/>
    <property type="match status" value="1"/>
</dbReference>
<keyword evidence="5 8" id="KW-0812">Transmembrane</keyword>
<gene>
    <name evidence="10" type="ORF">GLW04_17780</name>
</gene>
<accession>A0A845DVP6</accession>
<dbReference type="Pfam" id="PF00528">
    <property type="entry name" value="BPD_transp_1"/>
    <property type="match status" value="1"/>
</dbReference>
<evidence type="ECO:0000256" key="4">
    <source>
        <dbReference type="ARBA" id="ARBA00022519"/>
    </source>
</evidence>
<feature type="transmembrane region" description="Helical" evidence="8">
    <location>
        <begin position="188"/>
        <end position="213"/>
    </location>
</feature>
<comment type="caution">
    <text evidence="10">The sequence shown here is derived from an EMBL/GenBank/DDBJ whole genome shotgun (WGS) entry which is preliminary data.</text>
</comment>
<evidence type="ECO:0000259" key="9">
    <source>
        <dbReference type="PROSITE" id="PS50928"/>
    </source>
</evidence>
<evidence type="ECO:0000256" key="7">
    <source>
        <dbReference type="ARBA" id="ARBA00023136"/>
    </source>
</evidence>
<dbReference type="CDD" id="cd06261">
    <property type="entry name" value="TM_PBP2"/>
    <property type="match status" value="1"/>
</dbReference>
<feature type="transmembrane region" description="Helical" evidence="8">
    <location>
        <begin position="124"/>
        <end position="144"/>
    </location>
</feature>
<dbReference type="EMBL" id="WMET01000006">
    <property type="protein sequence ID" value="MYL21753.1"/>
    <property type="molecule type" value="Genomic_DNA"/>
</dbReference>
<name>A0A845DVP6_9BACI</name>
<evidence type="ECO:0000256" key="3">
    <source>
        <dbReference type="ARBA" id="ARBA00022475"/>
    </source>
</evidence>
<dbReference type="PROSITE" id="PS50928">
    <property type="entry name" value="ABC_TM1"/>
    <property type="match status" value="1"/>
</dbReference>
<comment type="subcellular location">
    <subcellularLocation>
        <location evidence="1">Cell inner membrane</location>
        <topology evidence="1">Multi-pass membrane protein</topology>
    </subcellularLocation>
    <subcellularLocation>
        <location evidence="8">Cell membrane</location>
        <topology evidence="8">Multi-pass membrane protein</topology>
    </subcellularLocation>
</comment>
<sequence>MNQRPRLFLVITLLFFLLPVLILAAQSFSAPWRFPSGSGLDWELGSYEQLLQSPMLWKATFTSIWIGFIVLMLNVVIGVFTGKALTTVPLKGRPWVEALLLSPILIPVLAIAMGLHIFMIRAGLADTVLGVIIIHLVPTVPYSIKIFHNSYQQIGRAMLEQPHILGSGFFRQLFTIELPLLKPALRSVTFLTIVISLSQYAITAIIGGGRVLTLPLVFFPFLESADASVMSAFSLWFAVIPVVMYTLVEAVILLLPYSRLPWRNKR</sequence>
<evidence type="ECO:0000256" key="6">
    <source>
        <dbReference type="ARBA" id="ARBA00022989"/>
    </source>
</evidence>
<evidence type="ECO:0000256" key="1">
    <source>
        <dbReference type="ARBA" id="ARBA00004429"/>
    </source>
</evidence>
<dbReference type="Proteomes" id="UP000460949">
    <property type="component" value="Unassembled WGS sequence"/>
</dbReference>
<dbReference type="GO" id="GO:0055085">
    <property type="term" value="P:transmembrane transport"/>
    <property type="evidence" value="ECO:0007669"/>
    <property type="project" value="InterPro"/>
</dbReference>
<dbReference type="RefSeq" id="WP_160839694.1">
    <property type="nucleotide sequence ID" value="NZ_WMET01000006.1"/>
</dbReference>
<dbReference type="Gene3D" id="1.10.3720.10">
    <property type="entry name" value="MetI-like"/>
    <property type="match status" value="1"/>
</dbReference>
<feature type="domain" description="ABC transmembrane type-1" evidence="9">
    <location>
        <begin position="60"/>
        <end position="248"/>
    </location>
</feature>
<evidence type="ECO:0000256" key="2">
    <source>
        <dbReference type="ARBA" id="ARBA00022448"/>
    </source>
</evidence>
<keyword evidence="4" id="KW-0997">Cell inner membrane</keyword>
<dbReference type="OrthoDB" id="9782004at2"/>
<keyword evidence="6 8" id="KW-1133">Transmembrane helix</keyword>
<dbReference type="GO" id="GO:0005886">
    <property type="term" value="C:plasma membrane"/>
    <property type="evidence" value="ECO:0007669"/>
    <property type="project" value="UniProtKB-SubCell"/>
</dbReference>
<comment type="similarity">
    <text evidence="8">Belongs to the binding-protein-dependent transport system permease family.</text>
</comment>